<name>R4YW44_9ACTN</name>
<keyword evidence="2" id="KW-1185">Reference proteome</keyword>
<accession>R4YW44</accession>
<protein>
    <submittedName>
        <fullName evidence="1">Uncharacterized protein</fullName>
    </submittedName>
</protein>
<organism evidence="1 2">
    <name type="scientific">Candidatus Neomicrothrix parvicella RN1</name>
    <dbReference type="NCBI Taxonomy" id="1229780"/>
    <lineage>
        <taxon>Bacteria</taxon>
        <taxon>Bacillati</taxon>
        <taxon>Actinomycetota</taxon>
        <taxon>Acidimicrobiia</taxon>
        <taxon>Acidimicrobiales</taxon>
        <taxon>Microthrixaceae</taxon>
        <taxon>Candidatus Neomicrothrix</taxon>
    </lineage>
</organism>
<dbReference type="Proteomes" id="UP000018291">
    <property type="component" value="Unassembled WGS sequence"/>
</dbReference>
<gene>
    <name evidence="1" type="ORF">BN381_100176</name>
</gene>
<dbReference type="EMBL" id="CANL01000002">
    <property type="protein sequence ID" value="CCM62289.1"/>
    <property type="molecule type" value="Genomic_DNA"/>
</dbReference>
<evidence type="ECO:0000313" key="1">
    <source>
        <dbReference type="EMBL" id="CCM62289.1"/>
    </source>
</evidence>
<proteinExistence type="predicted"/>
<evidence type="ECO:0000313" key="2">
    <source>
        <dbReference type="Proteomes" id="UP000018291"/>
    </source>
</evidence>
<comment type="caution">
    <text evidence="1">The sequence shown here is derived from an EMBL/GenBank/DDBJ whole genome shotgun (WGS) entry which is preliminary data.</text>
</comment>
<sequence>MRALRRGAFAMAVAGFVTAVLRLRGNGGLPPQEGGWHELTGPEYR</sequence>
<dbReference type="AlphaFoldDB" id="R4YW44"/>
<reference evidence="1 2" key="1">
    <citation type="journal article" date="2013" name="ISME J.">
        <title>Metabolic model for the filamentous 'Candidatus Microthrix parvicella' based on genomic and metagenomic analyses.</title>
        <authorList>
            <person name="Jon McIlroy S."/>
            <person name="Kristiansen R."/>
            <person name="Albertsen M."/>
            <person name="Michael Karst S."/>
            <person name="Rossetti S."/>
            <person name="Lund Nielsen J."/>
            <person name="Tandoi V."/>
            <person name="James Seviour R."/>
            <person name="Nielsen P.H."/>
        </authorList>
    </citation>
    <scope>NUCLEOTIDE SEQUENCE [LARGE SCALE GENOMIC DNA]</scope>
    <source>
        <strain evidence="1 2">RN1</strain>
    </source>
</reference>
<dbReference type="STRING" id="1229780.BN381_100176"/>
<dbReference type="HOGENOM" id="CLU_3197455_0_0_11"/>